<evidence type="ECO:0000313" key="2">
    <source>
        <dbReference type="Proteomes" id="UP000006281"/>
    </source>
</evidence>
<accession>K0KDN7</accession>
<proteinExistence type="predicted"/>
<name>K0KDN7_SACES</name>
<dbReference type="STRING" id="1179773.BN6_84570"/>
<dbReference type="BioCyc" id="SESP1179773:BN6_RS40980-MONOMER"/>
<evidence type="ECO:0008006" key="3">
    <source>
        <dbReference type="Google" id="ProtNLM"/>
    </source>
</evidence>
<evidence type="ECO:0000313" key="1">
    <source>
        <dbReference type="EMBL" id="CCH35672.1"/>
    </source>
</evidence>
<protein>
    <recommendedName>
        <fullName evidence="3">DUF3052 domain-containing protein</fullName>
    </recommendedName>
</protein>
<keyword evidence="2" id="KW-1185">Reference proteome</keyword>
<organism evidence="1 2">
    <name type="scientific">Saccharothrix espanaensis (strain ATCC 51144 / DSM 44229 / JCM 9112 / NBRC 15066 / NRRL 15764)</name>
    <dbReference type="NCBI Taxonomy" id="1179773"/>
    <lineage>
        <taxon>Bacteria</taxon>
        <taxon>Bacillati</taxon>
        <taxon>Actinomycetota</taxon>
        <taxon>Actinomycetes</taxon>
        <taxon>Pseudonocardiales</taxon>
        <taxon>Pseudonocardiaceae</taxon>
        <taxon>Saccharothrix</taxon>
    </lineage>
</organism>
<dbReference type="Proteomes" id="UP000006281">
    <property type="component" value="Chromosome"/>
</dbReference>
<dbReference type="PATRIC" id="fig|1179773.3.peg.8539"/>
<dbReference type="AlphaFoldDB" id="K0KDN7"/>
<dbReference type="EMBL" id="HE804045">
    <property type="protein sequence ID" value="CCH35672.1"/>
    <property type="molecule type" value="Genomic_DNA"/>
</dbReference>
<gene>
    <name evidence="1" type="ordered locus">BN6_84570</name>
</gene>
<sequence length="129" mass="13903">MTAGYSGKPLHVKLGVRPGCRTLLTAAPAGFALDCDLHRRAGREPYDVQLVFCADLAALVRRWDAAVALMTVAGAVWIAWPKKSSGVATDLGEDAVRDHALAHGLVDVKVCAVDEVWSGLELVRRLKDR</sequence>
<dbReference type="KEGG" id="sesp:BN6_84570"/>
<dbReference type="HOGENOM" id="CLU_129221_0_0_11"/>
<dbReference type="OrthoDB" id="9800461at2"/>
<dbReference type="eggNOG" id="ENOG5032SHK">
    <property type="taxonomic scope" value="Bacteria"/>
</dbReference>
<reference evidence="1 2" key="1">
    <citation type="journal article" date="2012" name="BMC Genomics">
        <title>Complete genome sequence of Saccharothrix espanaensis DSM 44229T and comparison to the other completely sequenced Pseudonocardiaceae.</title>
        <authorList>
            <person name="Strobel T."/>
            <person name="Al-Dilaimi A."/>
            <person name="Blom J."/>
            <person name="Gessner A."/>
            <person name="Kalinowski J."/>
            <person name="Luzhetska M."/>
            <person name="Puhler A."/>
            <person name="Szczepanowski R."/>
            <person name="Bechthold A."/>
            <person name="Ruckert C."/>
        </authorList>
    </citation>
    <scope>NUCLEOTIDE SEQUENCE [LARGE SCALE GENOMIC DNA]</scope>
    <source>
        <strain evidence="2">ATCC 51144 / DSM 44229 / JCM 9112 / NBRC 15066 / NRRL 15764</strain>
    </source>
</reference>
<dbReference type="RefSeq" id="WP_015105779.1">
    <property type="nucleotide sequence ID" value="NC_019673.1"/>
</dbReference>